<dbReference type="PANTHER" id="PTHR12436">
    <property type="entry name" value="80 KDA MCM3-ASSOCIATED PROTEIN"/>
    <property type="match status" value="1"/>
</dbReference>
<feature type="compositionally biased region" description="Low complexity" evidence="1">
    <location>
        <begin position="19"/>
        <end position="28"/>
    </location>
</feature>
<proteinExistence type="predicted"/>
<evidence type="ECO:0000313" key="4">
    <source>
        <dbReference type="Proteomes" id="UP000595437"/>
    </source>
</evidence>
<dbReference type="Proteomes" id="UP000595437">
    <property type="component" value="Chromosome 14"/>
</dbReference>
<dbReference type="OrthoDB" id="21502at2759"/>
<dbReference type="InterPro" id="IPR005062">
    <property type="entry name" value="SAC3/GANP/THP3_conserved"/>
</dbReference>
<feature type="region of interest" description="Disordered" evidence="1">
    <location>
        <begin position="1"/>
        <end position="50"/>
    </location>
</feature>
<organism evidence="3 4">
    <name type="scientific">Caligus rogercresseyi</name>
    <name type="common">Sea louse</name>
    <dbReference type="NCBI Taxonomy" id="217165"/>
    <lineage>
        <taxon>Eukaryota</taxon>
        <taxon>Metazoa</taxon>
        <taxon>Ecdysozoa</taxon>
        <taxon>Arthropoda</taxon>
        <taxon>Crustacea</taxon>
        <taxon>Multicrustacea</taxon>
        <taxon>Hexanauplia</taxon>
        <taxon>Copepoda</taxon>
        <taxon>Siphonostomatoida</taxon>
        <taxon>Caligidae</taxon>
        <taxon>Caligus</taxon>
    </lineage>
</organism>
<gene>
    <name evidence="3" type="ORF">FKW44_020212</name>
</gene>
<evidence type="ECO:0000256" key="1">
    <source>
        <dbReference type="SAM" id="MobiDB-lite"/>
    </source>
</evidence>
<protein>
    <submittedName>
        <fullName evidence="3">Minichromosome maintenance complex component 3 associated protein</fullName>
    </submittedName>
</protein>
<feature type="non-terminal residue" evidence="3">
    <location>
        <position position="1"/>
    </location>
</feature>
<accession>A0A7T8GXL4</accession>
<name>A0A7T8GXL4_CALRO</name>
<dbReference type="EMBL" id="CP045903">
    <property type="protein sequence ID" value="QQP39351.1"/>
    <property type="molecule type" value="Genomic_DNA"/>
</dbReference>
<evidence type="ECO:0000313" key="3">
    <source>
        <dbReference type="EMBL" id="QQP39351.1"/>
    </source>
</evidence>
<feature type="non-terminal residue" evidence="3">
    <location>
        <position position="371"/>
    </location>
</feature>
<dbReference type="InterPro" id="IPR045107">
    <property type="entry name" value="SAC3/GANP/THP3"/>
</dbReference>
<reference evidence="4" key="1">
    <citation type="submission" date="2021-01" db="EMBL/GenBank/DDBJ databases">
        <title>Caligus Genome Assembly.</title>
        <authorList>
            <person name="Gallardo-Escarate C."/>
        </authorList>
    </citation>
    <scope>NUCLEOTIDE SEQUENCE [LARGE SCALE GENOMIC DNA]</scope>
</reference>
<dbReference type="GO" id="GO:0070390">
    <property type="term" value="C:transcription export complex 2"/>
    <property type="evidence" value="ECO:0007669"/>
    <property type="project" value="TreeGrafter"/>
</dbReference>
<keyword evidence="4" id="KW-1185">Reference proteome</keyword>
<sequence length="371" mass="42086">EDSLFKSEEPPPLFKSSKKNPFSFKSAPPQQPPLPQYSSSSSLACNSDQERYDTLSARNTQLRKANEGEPRESLIGDCPDMCPETERYRRAIQNQLRVYERRRDGSANHKAIVKEYSRSSADQEFPLSSELRPGRLLSQTMDHILCNIVDRIDVNRGSIHEWFDYLEAHGSSNGFQPAQRLGMTLGNGSNSFGVRRQRLVDLGAVDLVEKCARFHIVCSERLVQAESKDFSLKLNDENLTKCLQTLQHLYYDLDLEGVSCPNESEFRCYEILMNANSGEVLRKVSTLNNDVRSSGPVRFGLKIVYALHSNNYSCILLRYFNQVRSKAVQTFVKAFCSSKIETKFELSHLTNMLGFEDEIEASGFLLAHGIT</sequence>
<dbReference type="AlphaFoldDB" id="A0A7T8GXL4"/>
<dbReference type="Gene3D" id="1.25.40.990">
    <property type="match status" value="1"/>
</dbReference>
<dbReference type="Pfam" id="PF03399">
    <property type="entry name" value="SAC3_GANP"/>
    <property type="match status" value="2"/>
</dbReference>
<evidence type="ECO:0000259" key="2">
    <source>
        <dbReference type="Pfam" id="PF03399"/>
    </source>
</evidence>
<dbReference type="GO" id="GO:0006406">
    <property type="term" value="P:mRNA export from nucleus"/>
    <property type="evidence" value="ECO:0007669"/>
    <property type="project" value="TreeGrafter"/>
</dbReference>
<dbReference type="GO" id="GO:0005737">
    <property type="term" value="C:cytoplasm"/>
    <property type="evidence" value="ECO:0007669"/>
    <property type="project" value="TreeGrafter"/>
</dbReference>
<dbReference type="PANTHER" id="PTHR12436:SF3">
    <property type="entry name" value="GERMINAL-CENTER ASSOCIATED NUCLEAR PROTEIN"/>
    <property type="match status" value="1"/>
</dbReference>
<feature type="domain" description="SAC3/GANP/THP3 conserved" evidence="2">
    <location>
        <begin position="197"/>
        <end position="371"/>
    </location>
</feature>
<feature type="domain" description="SAC3/GANP/THP3 conserved" evidence="2">
    <location>
        <begin position="81"/>
        <end position="166"/>
    </location>
</feature>